<accession>A0A0A0HW25</accession>
<dbReference type="AlphaFoldDB" id="A0A0A0HW25"/>
<dbReference type="InParanoid" id="A0A0A0HW25"/>
<feature type="region of interest" description="Disordered" evidence="1">
    <location>
        <begin position="64"/>
        <end position="96"/>
    </location>
</feature>
<proteinExistence type="predicted"/>
<name>A0A0A0HW25_PARBD</name>
<feature type="compositionally biased region" description="Polar residues" evidence="1">
    <location>
        <begin position="78"/>
        <end position="96"/>
    </location>
</feature>
<evidence type="ECO:0000313" key="2">
    <source>
        <dbReference type="EMBL" id="KGM92747.1"/>
    </source>
</evidence>
<evidence type="ECO:0000313" key="3">
    <source>
        <dbReference type="Proteomes" id="UP000001628"/>
    </source>
</evidence>
<dbReference type="GeneID" id="22587102"/>
<feature type="compositionally biased region" description="Basic residues" evidence="1">
    <location>
        <begin position="1"/>
        <end position="10"/>
    </location>
</feature>
<organism evidence="2 3">
    <name type="scientific">Paracoccidioides brasiliensis (strain Pb18)</name>
    <dbReference type="NCBI Taxonomy" id="502780"/>
    <lineage>
        <taxon>Eukaryota</taxon>
        <taxon>Fungi</taxon>
        <taxon>Dikarya</taxon>
        <taxon>Ascomycota</taxon>
        <taxon>Pezizomycotina</taxon>
        <taxon>Eurotiomycetes</taxon>
        <taxon>Eurotiomycetidae</taxon>
        <taxon>Onygenales</taxon>
        <taxon>Ajellomycetaceae</taxon>
        <taxon>Paracoccidioides</taxon>
    </lineage>
</organism>
<dbReference type="KEGG" id="pbn:PADG_11205"/>
<dbReference type="eggNOG" id="ENOG502RQID">
    <property type="taxonomic scope" value="Eukaryota"/>
</dbReference>
<evidence type="ECO:0000256" key="1">
    <source>
        <dbReference type="SAM" id="MobiDB-lite"/>
    </source>
</evidence>
<reference evidence="2 3" key="1">
    <citation type="journal article" date="2011" name="PLoS Genet.">
        <title>Comparative genomic analysis of human fungal pathogens causing paracoccidioidomycosis.</title>
        <authorList>
            <person name="Desjardins C.A."/>
            <person name="Champion M.D."/>
            <person name="Holder J.W."/>
            <person name="Muszewska A."/>
            <person name="Goldberg J."/>
            <person name="Bailao A.M."/>
            <person name="Brigido M.M."/>
            <person name="Ferreira M.E."/>
            <person name="Garcia A.M."/>
            <person name="Grynberg M."/>
            <person name="Gujja S."/>
            <person name="Heiman D.I."/>
            <person name="Henn M.R."/>
            <person name="Kodira C.D."/>
            <person name="Leon-Narvaez H."/>
            <person name="Longo L.V."/>
            <person name="Ma L.J."/>
            <person name="Malavazi I."/>
            <person name="Matsuo A.L."/>
            <person name="Morais F.V."/>
            <person name="Pereira M."/>
            <person name="Rodriguez-Brito S."/>
            <person name="Sakthikumar S."/>
            <person name="Salem-Izacc S.M."/>
            <person name="Sykes S.M."/>
            <person name="Teixeira M.M."/>
            <person name="Vallejo M.C."/>
            <person name="Walter M.E."/>
            <person name="Yandava C."/>
            <person name="Young S."/>
            <person name="Zeng Q."/>
            <person name="Zucker J."/>
            <person name="Felipe M.S."/>
            <person name="Goldman G.H."/>
            <person name="Haas B.J."/>
            <person name="McEwen J.G."/>
            <person name="Nino-Vega G."/>
            <person name="Puccia R."/>
            <person name="San-Blas G."/>
            <person name="Soares C.M."/>
            <person name="Birren B.W."/>
            <person name="Cuomo C.A."/>
        </authorList>
    </citation>
    <scope>NUCLEOTIDE SEQUENCE [LARGE SCALE GENOMIC DNA]</scope>
    <source>
        <strain evidence="2 3">Pb18</strain>
    </source>
</reference>
<keyword evidence="3" id="KW-1185">Reference proteome</keyword>
<feature type="compositionally biased region" description="Basic residues" evidence="1">
    <location>
        <begin position="68"/>
        <end position="77"/>
    </location>
</feature>
<feature type="region of interest" description="Disordered" evidence="1">
    <location>
        <begin position="1"/>
        <end position="20"/>
    </location>
</feature>
<dbReference type="RefSeq" id="XP_010756800.1">
    <property type="nucleotide sequence ID" value="XM_010758498.1"/>
</dbReference>
<dbReference type="Proteomes" id="UP000001628">
    <property type="component" value="Unassembled WGS sequence"/>
</dbReference>
<dbReference type="VEuPathDB" id="FungiDB:PADG_11205"/>
<sequence length="96" mass="10738">MERRQHRTRQVGRGGIPKSGFGNLESLVAATVCLAELRYEDNRSNPIIITQPYGGQRSIASMGENLGKKTRPFRRNRLNTASSHPQKSISPQSMFP</sequence>
<dbReference type="HOGENOM" id="CLU_2360303_0_0_1"/>
<gene>
    <name evidence="2" type="ORF">PADG_11205</name>
</gene>
<dbReference type="EMBL" id="KN275957">
    <property type="protein sequence ID" value="KGM92747.1"/>
    <property type="molecule type" value="Genomic_DNA"/>
</dbReference>
<protein>
    <submittedName>
        <fullName evidence="2">Uncharacterized protein</fullName>
    </submittedName>
</protein>